<proteinExistence type="predicted"/>
<organism evidence="1 2">
    <name type="scientific">Arthrobacter cryoconiti</name>
    <dbReference type="NCBI Taxonomy" id="748907"/>
    <lineage>
        <taxon>Bacteria</taxon>
        <taxon>Bacillati</taxon>
        <taxon>Actinomycetota</taxon>
        <taxon>Actinomycetes</taxon>
        <taxon>Micrococcales</taxon>
        <taxon>Micrococcaceae</taxon>
        <taxon>Arthrobacter</taxon>
    </lineage>
</organism>
<dbReference type="EMBL" id="JBHSCQ010000017">
    <property type="protein sequence ID" value="MFC4266218.1"/>
    <property type="molecule type" value="Genomic_DNA"/>
</dbReference>
<keyword evidence="2" id="KW-1185">Reference proteome</keyword>
<evidence type="ECO:0000313" key="1">
    <source>
        <dbReference type="EMBL" id="MFC4266218.1"/>
    </source>
</evidence>
<evidence type="ECO:0000313" key="2">
    <source>
        <dbReference type="Proteomes" id="UP001595773"/>
    </source>
</evidence>
<accession>A0ABV8R498</accession>
<sequence length="98" mass="11108">MTPAAASTRRFELTLHKPLLGWFPKPTVVVNGQAQPTQWGTRNWKVPEGIPANVNIFLYNRMWKFGGVEFTVDANDGQKFLYRAPWLPLGPGKIRCIP</sequence>
<comment type="caution">
    <text evidence="1">The sequence shown here is derived from an EMBL/GenBank/DDBJ whole genome shotgun (WGS) entry which is preliminary data.</text>
</comment>
<gene>
    <name evidence="1" type="ORF">ACFOW9_11455</name>
</gene>
<dbReference type="Proteomes" id="UP001595773">
    <property type="component" value="Unassembled WGS sequence"/>
</dbReference>
<dbReference type="RefSeq" id="WP_230067040.1">
    <property type="nucleotide sequence ID" value="NZ_BAABLL010000008.1"/>
</dbReference>
<protein>
    <submittedName>
        <fullName evidence="1">Uncharacterized protein</fullName>
    </submittedName>
</protein>
<reference evidence="2" key="1">
    <citation type="journal article" date="2019" name="Int. J. Syst. Evol. Microbiol.">
        <title>The Global Catalogue of Microorganisms (GCM) 10K type strain sequencing project: providing services to taxonomists for standard genome sequencing and annotation.</title>
        <authorList>
            <consortium name="The Broad Institute Genomics Platform"/>
            <consortium name="The Broad Institute Genome Sequencing Center for Infectious Disease"/>
            <person name="Wu L."/>
            <person name="Ma J."/>
        </authorList>
    </citation>
    <scope>NUCLEOTIDE SEQUENCE [LARGE SCALE GENOMIC DNA]</scope>
    <source>
        <strain evidence="2">CGMCC 1.10698</strain>
    </source>
</reference>
<name>A0ABV8R498_9MICC</name>